<evidence type="ECO:0000313" key="2">
    <source>
        <dbReference type="EMBL" id="CAG8458235.1"/>
    </source>
</evidence>
<proteinExistence type="predicted"/>
<gene>
    <name evidence="2" type="ORF">POCULU_LOCUS414</name>
</gene>
<feature type="region of interest" description="Disordered" evidence="1">
    <location>
        <begin position="435"/>
        <end position="477"/>
    </location>
</feature>
<organism evidence="2 3">
    <name type="scientific">Paraglomus occultum</name>
    <dbReference type="NCBI Taxonomy" id="144539"/>
    <lineage>
        <taxon>Eukaryota</taxon>
        <taxon>Fungi</taxon>
        <taxon>Fungi incertae sedis</taxon>
        <taxon>Mucoromycota</taxon>
        <taxon>Glomeromycotina</taxon>
        <taxon>Glomeromycetes</taxon>
        <taxon>Paraglomerales</taxon>
        <taxon>Paraglomeraceae</taxon>
        <taxon>Paraglomus</taxon>
    </lineage>
</organism>
<feature type="region of interest" description="Disordered" evidence="1">
    <location>
        <begin position="302"/>
        <end position="394"/>
    </location>
</feature>
<protein>
    <submittedName>
        <fullName evidence="2">10743_t:CDS:1</fullName>
    </submittedName>
</protein>
<dbReference type="OrthoDB" id="2415992at2759"/>
<dbReference type="AlphaFoldDB" id="A0A9N8Z0N4"/>
<dbReference type="Proteomes" id="UP000789572">
    <property type="component" value="Unassembled WGS sequence"/>
</dbReference>
<name>A0A9N8Z0N4_9GLOM</name>
<feature type="compositionally biased region" description="Polar residues" evidence="1">
    <location>
        <begin position="346"/>
        <end position="394"/>
    </location>
</feature>
<comment type="caution">
    <text evidence="2">The sequence shown here is derived from an EMBL/GenBank/DDBJ whole genome shotgun (WGS) entry which is preliminary data.</text>
</comment>
<feature type="compositionally biased region" description="Polar residues" evidence="1">
    <location>
        <begin position="449"/>
        <end position="477"/>
    </location>
</feature>
<dbReference type="EMBL" id="CAJVPJ010000021">
    <property type="protein sequence ID" value="CAG8458235.1"/>
    <property type="molecule type" value="Genomic_DNA"/>
</dbReference>
<accession>A0A9N8Z0N4</accession>
<evidence type="ECO:0000256" key="1">
    <source>
        <dbReference type="SAM" id="MobiDB-lite"/>
    </source>
</evidence>
<keyword evidence="3" id="KW-1185">Reference proteome</keyword>
<sequence length="502" mass="54887">MPANLSIKALPLEIVNSKQILSPSALLPSAHLFMLKVTTLVSPPISKLYKITVEQSNHLMQKSILFHDLATQYASVASQSVATGELSAEEERQLVEEAQGLPMIYVEAPVERVEIIDALLDWLFSSCDADDINETLSSSLASKIQSTHDFFSLINFATLLNLFEPYCSAVDEILVYYYFGLSTEDRRNTILAHDQFIEGLLPGRFARRLVEVVAEDEAIEIIKAFFRATCIYRDDQEGYFDAYVCDEEMTFVSESGFDLKNFPNAPVSTHQDLVKKSIGRESVPNTPFSPFDYAEPPTPLGSAYMCIPPGTPATPSSQRIRPRSMTVGAATPRSPMLQHVPPNTPATPFSLLTPTPTKGGFETNSSKVPPNTPASPSFSQSVGNPTSRSFDNVSSVPPNILNVLESAGLYDNLSNNVLKTSTIICNNLLSPSSPYLPSAPPNSPASPSKSRTVSENDQLSVPSIPLNNSTTGIVQGMDGSNSSIRRRIFEYALSKMGTRRFL</sequence>
<reference evidence="2" key="1">
    <citation type="submission" date="2021-06" db="EMBL/GenBank/DDBJ databases">
        <authorList>
            <person name="Kallberg Y."/>
            <person name="Tangrot J."/>
            <person name="Rosling A."/>
        </authorList>
    </citation>
    <scope>NUCLEOTIDE SEQUENCE</scope>
    <source>
        <strain evidence="2">IA702</strain>
    </source>
</reference>
<evidence type="ECO:0000313" key="3">
    <source>
        <dbReference type="Proteomes" id="UP000789572"/>
    </source>
</evidence>